<feature type="domain" description="HTH cro/C1-type" evidence="1">
    <location>
        <begin position="23"/>
        <end position="77"/>
    </location>
</feature>
<dbReference type="Proteomes" id="UP000437748">
    <property type="component" value="Unassembled WGS sequence"/>
</dbReference>
<dbReference type="PROSITE" id="PS50943">
    <property type="entry name" value="HTH_CROC1"/>
    <property type="match status" value="1"/>
</dbReference>
<gene>
    <name evidence="2" type="ORF">GCL60_05775</name>
</gene>
<dbReference type="EMBL" id="WFLM01000002">
    <property type="protein sequence ID" value="KAB8039772.1"/>
    <property type="molecule type" value="Genomic_DNA"/>
</dbReference>
<dbReference type="SMART" id="SM00530">
    <property type="entry name" value="HTH_XRE"/>
    <property type="match status" value="1"/>
</dbReference>
<comment type="caution">
    <text evidence="2">The sequence shown here is derived from an EMBL/GenBank/DDBJ whole genome shotgun (WGS) entry which is preliminary data.</text>
</comment>
<evidence type="ECO:0000259" key="1">
    <source>
        <dbReference type="PROSITE" id="PS50943"/>
    </source>
</evidence>
<dbReference type="AlphaFoldDB" id="A0A6N6VY29"/>
<dbReference type="SUPFAM" id="SSF47413">
    <property type="entry name" value="lambda repressor-like DNA-binding domains"/>
    <property type="match status" value="1"/>
</dbReference>
<evidence type="ECO:0000313" key="3">
    <source>
        <dbReference type="Proteomes" id="UP000437748"/>
    </source>
</evidence>
<dbReference type="OrthoDB" id="9814553at2"/>
<dbReference type="CDD" id="cd00093">
    <property type="entry name" value="HTH_XRE"/>
    <property type="match status" value="1"/>
</dbReference>
<dbReference type="GO" id="GO:0003677">
    <property type="term" value="F:DNA binding"/>
    <property type="evidence" value="ECO:0007669"/>
    <property type="project" value="InterPro"/>
</dbReference>
<reference evidence="2 3" key="1">
    <citation type="submission" date="2019-10" db="EMBL/GenBank/DDBJ databases">
        <title>New species of Slilvanegrellaceae.</title>
        <authorList>
            <person name="Pitt A."/>
            <person name="Hahn M.W."/>
        </authorList>
    </citation>
    <scope>NUCLEOTIDE SEQUENCE [LARGE SCALE GENOMIC DNA]</scope>
    <source>
        <strain evidence="2 3">SP-Ram-0.45-NSY-1</strain>
    </source>
</reference>
<name>A0A6N6VY29_9BACT</name>
<organism evidence="2 3">
    <name type="scientific">Silvanigrella paludirubra</name>
    <dbReference type="NCBI Taxonomy" id="2499159"/>
    <lineage>
        <taxon>Bacteria</taxon>
        <taxon>Pseudomonadati</taxon>
        <taxon>Bdellovibrionota</taxon>
        <taxon>Oligoflexia</taxon>
        <taxon>Silvanigrellales</taxon>
        <taxon>Silvanigrellaceae</taxon>
        <taxon>Silvanigrella</taxon>
    </lineage>
</organism>
<dbReference type="InterPro" id="IPR010982">
    <property type="entry name" value="Lambda_DNA-bd_dom_sf"/>
</dbReference>
<protein>
    <submittedName>
        <fullName evidence="2">Helix-turn-helix domain-containing protein</fullName>
    </submittedName>
</protein>
<dbReference type="RefSeq" id="WP_153419250.1">
    <property type="nucleotide sequence ID" value="NZ_WFLM01000002.1"/>
</dbReference>
<proteinExistence type="predicted"/>
<evidence type="ECO:0000313" key="2">
    <source>
        <dbReference type="EMBL" id="KAB8039772.1"/>
    </source>
</evidence>
<accession>A0A6N6VY29</accession>
<dbReference type="Gene3D" id="1.10.260.40">
    <property type="entry name" value="lambda repressor-like DNA-binding domains"/>
    <property type="match status" value="1"/>
</dbReference>
<dbReference type="Pfam" id="PF01381">
    <property type="entry name" value="HTH_3"/>
    <property type="match status" value="1"/>
</dbReference>
<sequence>MPEKKRRNINEIEKNSNPIALFVREKRKYLGYTQYEFSKRIGVGLRFLKELELGKETLRMDKVNQVLKYLGARLEPTPYREEDNI</sequence>
<dbReference type="InterPro" id="IPR001387">
    <property type="entry name" value="Cro/C1-type_HTH"/>
</dbReference>
<keyword evidence="3" id="KW-1185">Reference proteome</keyword>